<dbReference type="Proteomes" id="UP000655094">
    <property type="component" value="Unassembled WGS sequence"/>
</dbReference>
<name>A0A919LSJ2_KLEPN</name>
<feature type="compositionally biased region" description="Basic and acidic residues" evidence="1">
    <location>
        <begin position="155"/>
        <end position="178"/>
    </location>
</feature>
<protein>
    <submittedName>
        <fullName evidence="2">Uncharacterized protein</fullName>
    </submittedName>
</protein>
<sequence length="193" mass="22228">MRARRQNNSPAAAAGELAILFFVARRTSDHRAHQIHPVIIRFHYGKMQRRKRHDVANARDMTIGGDHQPGNCGNILIVIDQWIQPQRLLQRMQVGRPLNKPAIAIDDNLWRLISVREFTGNGFKDVQRRDQPLHHAKFISYDDEAAARPTQDPEQIDRVQRFRNDNCRGGRSQRRDVFPDSGPPASLSPARYQ</sequence>
<dbReference type="EMBL" id="BNFF01000001">
    <property type="protein sequence ID" value="GHK50575.1"/>
    <property type="molecule type" value="Genomic_DNA"/>
</dbReference>
<reference evidence="2" key="1">
    <citation type="submission" date="2020-10" db="EMBL/GenBank/DDBJ databases">
        <title>Genome Sequence of ESBL Producing Zambian Clinical Strains.</title>
        <authorList>
            <person name="Shawa M."/>
            <person name="Furuta Y."/>
            <person name="Simbotwe M."/>
            <person name="Mulenga E."/>
            <person name="Mubanga M."/>
            <person name="Mulenga G."/>
            <person name="Kaile C."/>
            <person name="Zorigt T."/>
            <person name="Hang'ombe B."/>
            <person name="Higashi H."/>
        </authorList>
    </citation>
    <scope>NUCLEOTIDE SEQUENCE</scope>
    <source>
        <strain evidence="2">Zam_UTH_09</strain>
    </source>
</reference>
<evidence type="ECO:0000313" key="3">
    <source>
        <dbReference type="Proteomes" id="UP000655094"/>
    </source>
</evidence>
<gene>
    <name evidence="2" type="ORF">KPZU09_03110</name>
</gene>
<proteinExistence type="predicted"/>
<feature type="region of interest" description="Disordered" evidence="1">
    <location>
        <begin position="145"/>
        <end position="193"/>
    </location>
</feature>
<accession>A0A919LSJ2</accession>
<comment type="caution">
    <text evidence="2">The sequence shown here is derived from an EMBL/GenBank/DDBJ whole genome shotgun (WGS) entry which is preliminary data.</text>
</comment>
<dbReference type="AlphaFoldDB" id="A0A919LSJ2"/>
<evidence type="ECO:0000256" key="1">
    <source>
        <dbReference type="SAM" id="MobiDB-lite"/>
    </source>
</evidence>
<organism evidence="2 3">
    <name type="scientific">Klebsiella pneumoniae</name>
    <dbReference type="NCBI Taxonomy" id="573"/>
    <lineage>
        <taxon>Bacteria</taxon>
        <taxon>Pseudomonadati</taxon>
        <taxon>Pseudomonadota</taxon>
        <taxon>Gammaproteobacteria</taxon>
        <taxon>Enterobacterales</taxon>
        <taxon>Enterobacteriaceae</taxon>
        <taxon>Klebsiella/Raoultella group</taxon>
        <taxon>Klebsiella</taxon>
        <taxon>Klebsiella pneumoniae complex</taxon>
    </lineage>
</organism>
<evidence type="ECO:0000313" key="2">
    <source>
        <dbReference type="EMBL" id="GHK50575.1"/>
    </source>
</evidence>